<comment type="subcellular location">
    <subcellularLocation>
        <location evidence="1">Cell membrane</location>
        <topology evidence="1">Multi-pass membrane protein</topology>
    </subcellularLocation>
</comment>
<dbReference type="Pfam" id="PF12704">
    <property type="entry name" value="MacB_PCD"/>
    <property type="match status" value="1"/>
</dbReference>
<evidence type="ECO:0000256" key="2">
    <source>
        <dbReference type="ARBA" id="ARBA00022475"/>
    </source>
</evidence>
<evidence type="ECO:0000313" key="11">
    <source>
        <dbReference type="Proteomes" id="UP000567293"/>
    </source>
</evidence>
<keyword evidence="3 7" id="KW-0812">Transmembrane</keyword>
<comment type="similarity">
    <text evidence="6">Belongs to the ABC-4 integral membrane protein family.</text>
</comment>
<dbReference type="InterPro" id="IPR003838">
    <property type="entry name" value="ABC3_permease_C"/>
</dbReference>
<name>A0A7V8NT41_9BACT</name>
<protein>
    <submittedName>
        <fullName evidence="10">FtsX-like permease family protein</fullName>
    </submittedName>
</protein>
<dbReference type="Pfam" id="PF02687">
    <property type="entry name" value="FtsX"/>
    <property type="match status" value="1"/>
</dbReference>
<evidence type="ECO:0000256" key="1">
    <source>
        <dbReference type="ARBA" id="ARBA00004651"/>
    </source>
</evidence>
<comment type="caution">
    <text evidence="10">The sequence shown here is derived from an EMBL/GenBank/DDBJ whole genome shotgun (WGS) entry which is preliminary data.</text>
</comment>
<keyword evidence="5 7" id="KW-0472">Membrane</keyword>
<dbReference type="GO" id="GO:0005886">
    <property type="term" value="C:plasma membrane"/>
    <property type="evidence" value="ECO:0007669"/>
    <property type="project" value="UniProtKB-SubCell"/>
</dbReference>
<dbReference type="Proteomes" id="UP000567293">
    <property type="component" value="Unassembled WGS sequence"/>
</dbReference>
<dbReference type="InterPro" id="IPR050250">
    <property type="entry name" value="Macrolide_Exporter_MacB"/>
</dbReference>
<feature type="transmembrane region" description="Helical" evidence="7">
    <location>
        <begin position="196"/>
        <end position="220"/>
    </location>
</feature>
<dbReference type="InterPro" id="IPR025857">
    <property type="entry name" value="MacB_PCD"/>
</dbReference>
<reference evidence="10" key="1">
    <citation type="submission" date="2020-06" db="EMBL/GenBank/DDBJ databases">
        <title>Legume-microbial interactions unlock mineral nutrients during tropical forest succession.</title>
        <authorList>
            <person name="Epihov D.Z."/>
        </authorList>
    </citation>
    <scope>NUCLEOTIDE SEQUENCE [LARGE SCALE GENOMIC DNA]</scope>
    <source>
        <strain evidence="10">Pan2503</strain>
    </source>
</reference>
<evidence type="ECO:0000256" key="5">
    <source>
        <dbReference type="ARBA" id="ARBA00023136"/>
    </source>
</evidence>
<proteinExistence type="inferred from homology"/>
<dbReference type="PANTHER" id="PTHR30572">
    <property type="entry name" value="MEMBRANE COMPONENT OF TRANSPORTER-RELATED"/>
    <property type="match status" value="1"/>
</dbReference>
<sequence length="323" mass="35212">MRSLPGVENVAMAGWPLLDGNGWNGFIWVNGQSTDVLAYFLAVSPSFLETMRIPLIQGRDFRDDESFPGKAIVNEAFVQQCFGGRNPIGQWFEKETGDGVTRWRFEVVGIVRNSHYRNLREPMTPTVYVPFFRTNPAGRREPISSVSFIVRTKAGSPASLIGILRSEVSRARPELRVSNIRTQVEINDAHTVRERLLAMLAAFFAGVGLLLAAVGVYGVLHYSVLQRQKEIGVRIALGAGAFDIAKQVTAEMSFMTAIGIGAGLAVGFATVRFIASLLYEVRSTDPSITSTPILVIAGTAMVAALPAVIRAVRIDPASMLRVD</sequence>
<evidence type="ECO:0000256" key="6">
    <source>
        <dbReference type="ARBA" id="ARBA00038076"/>
    </source>
</evidence>
<dbReference type="PANTHER" id="PTHR30572:SF4">
    <property type="entry name" value="ABC TRANSPORTER PERMEASE YTRF"/>
    <property type="match status" value="1"/>
</dbReference>
<dbReference type="GO" id="GO:0022857">
    <property type="term" value="F:transmembrane transporter activity"/>
    <property type="evidence" value="ECO:0007669"/>
    <property type="project" value="TreeGrafter"/>
</dbReference>
<evidence type="ECO:0000256" key="7">
    <source>
        <dbReference type="SAM" id="Phobius"/>
    </source>
</evidence>
<feature type="transmembrane region" description="Helical" evidence="7">
    <location>
        <begin position="291"/>
        <end position="312"/>
    </location>
</feature>
<feature type="domain" description="MacB-like periplasmic core" evidence="9">
    <location>
        <begin position="32"/>
        <end position="156"/>
    </location>
</feature>
<dbReference type="EMBL" id="JACDQQ010001763">
    <property type="protein sequence ID" value="MBA0086963.1"/>
    <property type="molecule type" value="Genomic_DNA"/>
</dbReference>
<keyword evidence="11" id="KW-1185">Reference proteome</keyword>
<evidence type="ECO:0000259" key="9">
    <source>
        <dbReference type="Pfam" id="PF12704"/>
    </source>
</evidence>
<keyword evidence="4 7" id="KW-1133">Transmembrane helix</keyword>
<gene>
    <name evidence="10" type="ORF">HRJ53_18430</name>
</gene>
<feature type="domain" description="ABC3 transporter permease C-terminal" evidence="8">
    <location>
        <begin position="203"/>
        <end position="312"/>
    </location>
</feature>
<evidence type="ECO:0000256" key="3">
    <source>
        <dbReference type="ARBA" id="ARBA00022692"/>
    </source>
</evidence>
<feature type="transmembrane region" description="Helical" evidence="7">
    <location>
        <begin position="254"/>
        <end position="279"/>
    </location>
</feature>
<dbReference type="AlphaFoldDB" id="A0A7V8NT41"/>
<keyword evidence="2" id="KW-1003">Cell membrane</keyword>
<accession>A0A7V8NT41</accession>
<organism evidence="10 11">
    <name type="scientific">Candidatus Acidiferrum panamense</name>
    <dbReference type="NCBI Taxonomy" id="2741543"/>
    <lineage>
        <taxon>Bacteria</taxon>
        <taxon>Pseudomonadati</taxon>
        <taxon>Acidobacteriota</taxon>
        <taxon>Terriglobia</taxon>
        <taxon>Candidatus Acidiferrales</taxon>
        <taxon>Candidatus Acidiferrum</taxon>
    </lineage>
</organism>
<evidence type="ECO:0000313" key="10">
    <source>
        <dbReference type="EMBL" id="MBA0086963.1"/>
    </source>
</evidence>
<evidence type="ECO:0000259" key="8">
    <source>
        <dbReference type="Pfam" id="PF02687"/>
    </source>
</evidence>
<evidence type="ECO:0000256" key="4">
    <source>
        <dbReference type="ARBA" id="ARBA00022989"/>
    </source>
</evidence>